<feature type="transmembrane region" description="Helical" evidence="10">
    <location>
        <begin position="215"/>
        <end position="240"/>
    </location>
</feature>
<dbReference type="CDD" id="cd02205">
    <property type="entry name" value="CBS_pair_SF"/>
    <property type="match status" value="1"/>
</dbReference>
<evidence type="ECO:0000256" key="10">
    <source>
        <dbReference type="SAM" id="Phobius"/>
    </source>
</evidence>
<reference evidence="12 13" key="1">
    <citation type="submission" date="2020-03" db="EMBL/GenBank/DDBJ databases">
        <title>Genomic Encyclopedia of Type Strains, Phase IV (KMG-IV): sequencing the most valuable type-strain genomes for metagenomic binning, comparative biology and taxonomic classification.</title>
        <authorList>
            <person name="Goeker M."/>
        </authorList>
    </citation>
    <scope>NUCLEOTIDE SEQUENCE [LARGE SCALE GENOMIC DNA]</scope>
    <source>
        <strain evidence="12 13">DSM 19867</strain>
    </source>
</reference>
<feature type="transmembrane region" description="Helical" evidence="10">
    <location>
        <begin position="36"/>
        <end position="56"/>
    </location>
</feature>
<dbReference type="Pfam" id="PF00571">
    <property type="entry name" value="CBS"/>
    <property type="match status" value="1"/>
</dbReference>
<dbReference type="SUPFAM" id="SSF54631">
    <property type="entry name" value="CBS-domain pair"/>
    <property type="match status" value="1"/>
</dbReference>
<accession>A0A846N0D4</accession>
<feature type="transmembrane region" description="Helical" evidence="10">
    <location>
        <begin position="178"/>
        <end position="203"/>
    </location>
</feature>
<keyword evidence="2" id="KW-0813">Transport</keyword>
<feature type="transmembrane region" description="Helical" evidence="10">
    <location>
        <begin position="383"/>
        <end position="407"/>
    </location>
</feature>
<protein>
    <submittedName>
        <fullName evidence="12">CIC family chloride channel protein</fullName>
    </submittedName>
</protein>
<evidence type="ECO:0000256" key="2">
    <source>
        <dbReference type="ARBA" id="ARBA00022448"/>
    </source>
</evidence>
<feature type="transmembrane region" description="Helical" evidence="10">
    <location>
        <begin position="85"/>
        <end position="101"/>
    </location>
</feature>
<dbReference type="PANTHER" id="PTHR43427:SF6">
    <property type="entry name" value="CHLORIDE CHANNEL PROTEIN CLC-E"/>
    <property type="match status" value="1"/>
</dbReference>
<dbReference type="PANTHER" id="PTHR43427">
    <property type="entry name" value="CHLORIDE CHANNEL PROTEIN CLC-E"/>
    <property type="match status" value="1"/>
</dbReference>
<keyword evidence="7" id="KW-0869">Chloride channel</keyword>
<gene>
    <name evidence="12" type="ORF">FHS83_002722</name>
</gene>
<feature type="transmembrane region" description="Helical" evidence="10">
    <location>
        <begin position="355"/>
        <end position="376"/>
    </location>
</feature>
<evidence type="ECO:0000256" key="5">
    <source>
        <dbReference type="ARBA" id="ARBA00023065"/>
    </source>
</evidence>
<comment type="caution">
    <text evidence="12">The sequence shown here is derived from an EMBL/GenBank/DDBJ whole genome shotgun (WGS) entry which is preliminary data.</text>
</comment>
<dbReference type="InterPro" id="IPR014743">
    <property type="entry name" value="Cl-channel_core"/>
</dbReference>
<evidence type="ECO:0000256" key="1">
    <source>
        <dbReference type="ARBA" id="ARBA00004141"/>
    </source>
</evidence>
<evidence type="ECO:0000256" key="3">
    <source>
        <dbReference type="ARBA" id="ARBA00022692"/>
    </source>
</evidence>
<dbReference type="Gene3D" id="3.10.580.10">
    <property type="entry name" value="CBS-domain"/>
    <property type="match status" value="1"/>
</dbReference>
<feature type="domain" description="CBS" evidence="11">
    <location>
        <begin position="464"/>
        <end position="509"/>
    </location>
</feature>
<feature type="transmembrane region" description="Helical" evidence="10">
    <location>
        <begin position="324"/>
        <end position="343"/>
    </location>
</feature>
<dbReference type="GO" id="GO:0034707">
    <property type="term" value="C:chloride channel complex"/>
    <property type="evidence" value="ECO:0007669"/>
    <property type="project" value="UniProtKB-KW"/>
</dbReference>
<feature type="transmembrane region" description="Helical" evidence="10">
    <location>
        <begin position="286"/>
        <end position="303"/>
    </location>
</feature>
<keyword evidence="4 10" id="KW-1133">Transmembrane helix</keyword>
<dbReference type="InterPro" id="IPR050368">
    <property type="entry name" value="ClC-type_chloride_channel"/>
</dbReference>
<proteinExistence type="predicted"/>
<dbReference type="CDD" id="cd00400">
    <property type="entry name" value="Voltage_gated_ClC"/>
    <property type="match status" value="1"/>
</dbReference>
<keyword evidence="3 10" id="KW-0812">Transmembrane</keyword>
<dbReference type="GO" id="GO:0005254">
    <property type="term" value="F:chloride channel activity"/>
    <property type="evidence" value="ECO:0007669"/>
    <property type="project" value="UniProtKB-KW"/>
</dbReference>
<dbReference type="Gene3D" id="1.10.3080.10">
    <property type="entry name" value="Clc chloride channel"/>
    <property type="match status" value="1"/>
</dbReference>
<dbReference type="RefSeq" id="WP_167083496.1">
    <property type="nucleotide sequence ID" value="NZ_BAAADC010000001.1"/>
</dbReference>
<keyword evidence="9" id="KW-0407">Ion channel</keyword>
<dbReference type="PRINTS" id="PR00762">
    <property type="entry name" value="CLCHANNEL"/>
</dbReference>
<dbReference type="InterPro" id="IPR046342">
    <property type="entry name" value="CBS_dom_sf"/>
</dbReference>
<evidence type="ECO:0000256" key="9">
    <source>
        <dbReference type="ARBA" id="ARBA00023303"/>
    </source>
</evidence>
<keyword evidence="6 10" id="KW-0472">Membrane</keyword>
<name>A0A846N0D4_9PROT</name>
<evidence type="ECO:0000313" key="12">
    <source>
        <dbReference type="EMBL" id="NIK89404.1"/>
    </source>
</evidence>
<dbReference type="SUPFAM" id="SSF81340">
    <property type="entry name" value="Clc chloride channel"/>
    <property type="match status" value="1"/>
</dbReference>
<keyword evidence="5" id="KW-0406">Ion transport</keyword>
<keyword evidence="13" id="KW-1185">Reference proteome</keyword>
<dbReference type="InterPro" id="IPR000644">
    <property type="entry name" value="CBS_dom"/>
</dbReference>
<keyword evidence="8" id="KW-0868">Chloride</keyword>
<sequence>MSLDDCDSAKKPSGAGLLRRVFRIFATRRLFRASELAQIFLCAVLGAVVGVVIYLLREAVVNFHRLSFDLPAGALLSTGQHVSEFRLMLVPLLGGLALGFFRHAARRRSAEIIDPIEANALYGGRMSFRDSIRLALTTMLSNASGASLGMEAGYTQLGAGFYSMVGRKFRLRRADLRVFVTAGAGAAISAAFNAPLAGAFYGFELIQGGYTTRALAQVAVACICSVLVAQALSPEGVLFVVPQGAALTPLSYYLFAGMGFLAAGIAVLAMRSVTWTEKALRALPEWTRPAIGGFAVSLIALAYPQVLGSGHGAIQFHFDSTMPWLFLAALLFAKLFASAISVGSGFRGGLFSSSLFLGALFGALFVQIAGLIYAPLLAERSAFMLAGMGAVAAGIIGAPLTMVFLTLEATGDFALTAGVLLSVIISATIVRLSFGYSFSTWRFHQRGLAIRSAHDVGWISELSVGRLMRSDPKVVTADTSLRALRELFPPGSTKRLYVIDKAGHYAGRIDILEAHDPSIDDALPGLVAGDLAMDNKLYLLPGLNLRDALIRFEDSQSDSLPVLASETDLRPIGYLTEAYALKRYTQELERIRGEETGSDLYSLGQTSQG</sequence>
<evidence type="ECO:0000259" key="11">
    <source>
        <dbReference type="Pfam" id="PF00571"/>
    </source>
</evidence>
<evidence type="ECO:0000256" key="4">
    <source>
        <dbReference type="ARBA" id="ARBA00022989"/>
    </source>
</evidence>
<dbReference type="AlphaFoldDB" id="A0A846N0D4"/>
<feature type="transmembrane region" description="Helical" evidence="10">
    <location>
        <begin position="252"/>
        <end position="274"/>
    </location>
</feature>
<feature type="transmembrane region" description="Helical" evidence="10">
    <location>
        <begin position="413"/>
        <end position="434"/>
    </location>
</feature>
<dbReference type="Proteomes" id="UP000570514">
    <property type="component" value="Unassembled WGS sequence"/>
</dbReference>
<organism evidence="12 13">
    <name type="scientific">Rhizomicrobium palustre</name>
    <dbReference type="NCBI Taxonomy" id="189966"/>
    <lineage>
        <taxon>Bacteria</taxon>
        <taxon>Pseudomonadati</taxon>
        <taxon>Pseudomonadota</taxon>
        <taxon>Alphaproteobacteria</taxon>
        <taxon>Micropepsales</taxon>
        <taxon>Micropepsaceae</taxon>
        <taxon>Rhizomicrobium</taxon>
    </lineage>
</organism>
<evidence type="ECO:0000256" key="6">
    <source>
        <dbReference type="ARBA" id="ARBA00023136"/>
    </source>
</evidence>
<comment type="subcellular location">
    <subcellularLocation>
        <location evidence="1">Membrane</location>
        <topology evidence="1">Multi-pass membrane protein</topology>
    </subcellularLocation>
</comment>
<dbReference type="EMBL" id="JAASRM010000001">
    <property type="protein sequence ID" value="NIK89404.1"/>
    <property type="molecule type" value="Genomic_DNA"/>
</dbReference>
<evidence type="ECO:0000313" key="13">
    <source>
        <dbReference type="Proteomes" id="UP000570514"/>
    </source>
</evidence>
<evidence type="ECO:0000256" key="7">
    <source>
        <dbReference type="ARBA" id="ARBA00023173"/>
    </source>
</evidence>
<dbReference type="InterPro" id="IPR001807">
    <property type="entry name" value="ClC"/>
</dbReference>
<dbReference type="Pfam" id="PF00654">
    <property type="entry name" value="Voltage_CLC"/>
    <property type="match status" value="1"/>
</dbReference>
<evidence type="ECO:0000256" key="8">
    <source>
        <dbReference type="ARBA" id="ARBA00023214"/>
    </source>
</evidence>